<gene>
    <name evidence="12" type="ORF">AMTR_s03549p00003690</name>
</gene>
<keyword evidence="8" id="KW-0482">Metalloprotease</keyword>
<evidence type="ECO:0000256" key="8">
    <source>
        <dbReference type="ARBA" id="ARBA00023049"/>
    </source>
</evidence>
<evidence type="ECO:0000259" key="11">
    <source>
        <dbReference type="Pfam" id="PF02163"/>
    </source>
</evidence>
<evidence type="ECO:0000256" key="5">
    <source>
        <dbReference type="ARBA" id="ARBA00022801"/>
    </source>
</evidence>
<dbReference type="AlphaFoldDB" id="U5CUE6"/>
<evidence type="ECO:0000256" key="4">
    <source>
        <dbReference type="ARBA" id="ARBA00022692"/>
    </source>
</evidence>
<evidence type="ECO:0000256" key="2">
    <source>
        <dbReference type="ARBA" id="ARBA00004141"/>
    </source>
</evidence>
<comment type="cofactor">
    <cofactor evidence="1">
        <name>Zn(2+)</name>
        <dbReference type="ChEBI" id="CHEBI:29105"/>
    </cofactor>
</comment>
<dbReference type="InterPro" id="IPR004387">
    <property type="entry name" value="Pept_M50_Zn"/>
</dbReference>
<evidence type="ECO:0000256" key="1">
    <source>
        <dbReference type="ARBA" id="ARBA00001947"/>
    </source>
</evidence>
<reference evidence="13" key="1">
    <citation type="journal article" date="2013" name="Science">
        <title>The Amborella genome and the evolution of flowering plants.</title>
        <authorList>
            <consortium name="Amborella Genome Project"/>
        </authorList>
    </citation>
    <scope>NUCLEOTIDE SEQUENCE [LARGE SCALE GENOMIC DNA]</scope>
</reference>
<evidence type="ECO:0000256" key="7">
    <source>
        <dbReference type="ARBA" id="ARBA00022989"/>
    </source>
</evidence>
<dbReference type="InterPro" id="IPR008915">
    <property type="entry name" value="Peptidase_M50"/>
</dbReference>
<dbReference type="PANTHER" id="PTHR42837">
    <property type="entry name" value="REGULATOR OF SIGMA-E PROTEASE RSEP"/>
    <property type="match status" value="1"/>
</dbReference>
<dbReference type="HOGENOM" id="CLU_2461231_0_0_1"/>
<organism evidence="12 13">
    <name type="scientific">Amborella trichopoda</name>
    <dbReference type="NCBI Taxonomy" id="13333"/>
    <lineage>
        <taxon>Eukaryota</taxon>
        <taxon>Viridiplantae</taxon>
        <taxon>Streptophyta</taxon>
        <taxon>Embryophyta</taxon>
        <taxon>Tracheophyta</taxon>
        <taxon>Spermatophyta</taxon>
        <taxon>Magnoliopsida</taxon>
        <taxon>Amborellales</taxon>
        <taxon>Amborellaceae</taxon>
        <taxon>Amborella</taxon>
    </lineage>
</organism>
<dbReference type="GO" id="GO:0016020">
    <property type="term" value="C:membrane"/>
    <property type="evidence" value="ECO:0007669"/>
    <property type="project" value="UniProtKB-SubCell"/>
</dbReference>
<evidence type="ECO:0000256" key="10">
    <source>
        <dbReference type="SAM" id="Phobius"/>
    </source>
</evidence>
<name>U5CUE6_AMBTC</name>
<comment type="subcellular location">
    <subcellularLocation>
        <location evidence="2">Membrane</location>
        <topology evidence="2">Multi-pass membrane protein</topology>
    </subcellularLocation>
</comment>
<keyword evidence="13" id="KW-1185">Reference proteome</keyword>
<sequence>GVSGLFMNVLDSLKHTFFKFSQSASNVLGPVAIIAVGAEVARLSTDGFYQFAAILNFNLTNKLLLLLALDGGPLALLLVVAARRGRKIP</sequence>
<dbReference type="GO" id="GO:0006508">
    <property type="term" value="P:proteolysis"/>
    <property type="evidence" value="ECO:0007669"/>
    <property type="project" value="UniProtKB-KW"/>
</dbReference>
<feature type="domain" description="Peptidase M50" evidence="11">
    <location>
        <begin position="6"/>
        <end position="84"/>
    </location>
</feature>
<evidence type="ECO:0000313" key="13">
    <source>
        <dbReference type="Proteomes" id="UP000017836"/>
    </source>
</evidence>
<dbReference type="Gramene" id="ERM97299">
    <property type="protein sequence ID" value="ERM97299"/>
    <property type="gene ID" value="AMTR_s03549p00003690"/>
</dbReference>
<dbReference type="Pfam" id="PF02163">
    <property type="entry name" value="Peptidase_M50"/>
    <property type="match status" value="1"/>
</dbReference>
<feature type="non-terminal residue" evidence="12">
    <location>
        <position position="1"/>
    </location>
</feature>
<dbReference type="STRING" id="13333.U5CUE6"/>
<evidence type="ECO:0000256" key="3">
    <source>
        <dbReference type="ARBA" id="ARBA00022670"/>
    </source>
</evidence>
<dbReference type="EMBL" id="KI396519">
    <property type="protein sequence ID" value="ERM97299.1"/>
    <property type="molecule type" value="Genomic_DNA"/>
</dbReference>
<accession>U5CUE6</accession>
<keyword evidence="3" id="KW-0645">Protease</keyword>
<evidence type="ECO:0000313" key="12">
    <source>
        <dbReference type="EMBL" id="ERM97299.1"/>
    </source>
</evidence>
<dbReference type="Proteomes" id="UP000017836">
    <property type="component" value="Unassembled WGS sequence"/>
</dbReference>
<keyword evidence="6" id="KW-0862">Zinc</keyword>
<proteinExistence type="predicted"/>
<evidence type="ECO:0000256" key="6">
    <source>
        <dbReference type="ARBA" id="ARBA00022833"/>
    </source>
</evidence>
<keyword evidence="4 10" id="KW-0812">Transmembrane</keyword>
<evidence type="ECO:0000256" key="9">
    <source>
        <dbReference type="ARBA" id="ARBA00023136"/>
    </source>
</evidence>
<keyword evidence="9 10" id="KW-0472">Membrane</keyword>
<protein>
    <recommendedName>
        <fullName evidence="11">Peptidase M50 domain-containing protein</fullName>
    </recommendedName>
</protein>
<dbReference type="GO" id="GO:0004222">
    <property type="term" value="F:metalloendopeptidase activity"/>
    <property type="evidence" value="ECO:0007669"/>
    <property type="project" value="InterPro"/>
</dbReference>
<keyword evidence="7 10" id="KW-1133">Transmembrane helix</keyword>
<keyword evidence="5" id="KW-0378">Hydrolase</keyword>
<dbReference type="PANTHER" id="PTHR42837:SF2">
    <property type="entry name" value="MEMBRANE METALLOPROTEASE ARASP2, CHLOROPLASTIC-RELATED"/>
    <property type="match status" value="1"/>
</dbReference>
<feature type="transmembrane region" description="Helical" evidence="10">
    <location>
        <begin position="63"/>
        <end position="82"/>
    </location>
</feature>